<proteinExistence type="predicted"/>
<dbReference type="InterPro" id="IPR002372">
    <property type="entry name" value="PQQ_rpt_dom"/>
</dbReference>
<evidence type="ECO:0000313" key="2">
    <source>
        <dbReference type="EMBL" id="MDC0669313.1"/>
    </source>
</evidence>
<dbReference type="PANTHER" id="PTHR34512:SF30">
    <property type="entry name" value="OUTER MEMBRANE PROTEIN ASSEMBLY FACTOR BAMB"/>
    <property type="match status" value="1"/>
</dbReference>
<feature type="domain" description="Pyrrolo-quinoline quinone repeat" evidence="1">
    <location>
        <begin position="145"/>
        <end position="382"/>
    </location>
</feature>
<dbReference type="SMART" id="SM00564">
    <property type="entry name" value="PQQ"/>
    <property type="match status" value="7"/>
</dbReference>
<evidence type="ECO:0000259" key="1">
    <source>
        <dbReference type="Pfam" id="PF13360"/>
    </source>
</evidence>
<dbReference type="PANTHER" id="PTHR34512">
    <property type="entry name" value="CELL SURFACE PROTEIN"/>
    <property type="match status" value="1"/>
</dbReference>
<dbReference type="InterPro" id="IPR018391">
    <property type="entry name" value="PQQ_b-propeller_rpt"/>
</dbReference>
<dbReference type="EMBL" id="JAQNDN010000007">
    <property type="protein sequence ID" value="MDC0669313.1"/>
    <property type="molecule type" value="Genomic_DNA"/>
</dbReference>
<dbReference type="SUPFAM" id="SSF50998">
    <property type="entry name" value="Quinoprotein alcohol dehydrogenase-like"/>
    <property type="match status" value="1"/>
</dbReference>
<accession>A0ABT5B5B3</accession>
<dbReference type="InterPro" id="IPR015943">
    <property type="entry name" value="WD40/YVTN_repeat-like_dom_sf"/>
</dbReference>
<dbReference type="Proteomes" id="UP001217838">
    <property type="component" value="Unassembled WGS sequence"/>
</dbReference>
<sequence length="551" mass="58485">MHSTSNLHDIVRARLIATAAIAAALMPSCDCDPHAMNHLWSRFGAGPTNDHSVVSGPAKLGVADLTEEWQVEGQPAINSQLVTDGDAIYYGDYAGMVVARSIADGGLVWQTAVSGGSENPRVQSTPLVIQDYVYATEYLSATLFKLDRATGAIIWQRALGDASHRATGSPVFTTYQGIPLVIQGLDSDQNTPYLPGRAPEPLYTDNPILLEGQRHFTAIGRVVAVHAETGVIVWSRAVNANENEYGIGVWSTPAIDHGRIYVGTGQSYNPPSSPNACAILGLDLADGSIVQVMSFKPTPQPEDPAESCVWSAAYPGENPTPLGPAGDTDVGSSPVLHTEPVGPYRSVDLVTAMNKAGRIRSFDRDTGQLVWERTFSTTKGSVFGNPGVSYANGVIFAPVLNDTTLNSRDILDLSNGTFEFWPVFLQNAANVNTTTLVALDAATGQDIWIQQNVSGHTLGALSIGKDVVYHANFAGRLTAYDANNGDELFSAYSPLVEVFPQSSLFLNAPYANSATLVDESVFVATGIGIPSDGTITKYGAPPNDQVADAAE</sequence>
<dbReference type="InterPro" id="IPR011047">
    <property type="entry name" value="Quinoprotein_ADH-like_sf"/>
</dbReference>
<protein>
    <submittedName>
        <fullName evidence="2">PQQ-binding-like beta-propeller repeat protein</fullName>
    </submittedName>
</protein>
<gene>
    <name evidence="2" type="ORF">POL58_16285</name>
</gene>
<comment type="caution">
    <text evidence="2">The sequence shown here is derived from an EMBL/GenBank/DDBJ whole genome shotgun (WGS) entry which is preliminary data.</text>
</comment>
<keyword evidence="3" id="KW-1185">Reference proteome</keyword>
<reference evidence="2 3" key="1">
    <citation type="submission" date="2022-11" db="EMBL/GenBank/DDBJ databases">
        <title>Minimal conservation of predation-associated metabolite biosynthetic gene clusters underscores biosynthetic potential of Myxococcota including descriptions for ten novel species: Archangium lansinium sp. nov., Myxococcus landrumus sp. nov., Nannocystis bai.</title>
        <authorList>
            <person name="Ahearne A."/>
            <person name="Stevens C."/>
            <person name="Dowd S."/>
        </authorList>
    </citation>
    <scope>NUCLEOTIDE SEQUENCE [LARGE SCALE GENOMIC DNA]</scope>
    <source>
        <strain evidence="2 3">NCELM</strain>
    </source>
</reference>
<evidence type="ECO:0000313" key="3">
    <source>
        <dbReference type="Proteomes" id="UP001217838"/>
    </source>
</evidence>
<dbReference type="RefSeq" id="WP_271999099.1">
    <property type="nucleotide sequence ID" value="NZ_JAQNDN010000007.1"/>
</dbReference>
<dbReference type="Gene3D" id="2.130.10.10">
    <property type="entry name" value="YVTN repeat-like/Quinoprotein amine dehydrogenase"/>
    <property type="match status" value="2"/>
</dbReference>
<name>A0ABT5B5B3_9BACT</name>
<dbReference type="Pfam" id="PF13360">
    <property type="entry name" value="PQQ_2"/>
    <property type="match status" value="1"/>
</dbReference>
<organism evidence="2 3">
    <name type="scientific">Nannocystis radixulma</name>
    <dbReference type="NCBI Taxonomy" id="2995305"/>
    <lineage>
        <taxon>Bacteria</taxon>
        <taxon>Pseudomonadati</taxon>
        <taxon>Myxococcota</taxon>
        <taxon>Polyangia</taxon>
        <taxon>Nannocystales</taxon>
        <taxon>Nannocystaceae</taxon>
        <taxon>Nannocystis</taxon>
    </lineage>
</organism>